<dbReference type="AlphaFoldDB" id="A0A1J1CA33"/>
<dbReference type="EMBL" id="CP018099">
    <property type="protein sequence ID" value="APF19549.1"/>
    <property type="molecule type" value="Genomic_DNA"/>
</dbReference>
<dbReference type="KEGG" id="caby:Cabys_2801"/>
<organism evidence="1 2">
    <name type="scientific">Caldithrix abyssi DSM 13497</name>
    <dbReference type="NCBI Taxonomy" id="880073"/>
    <lineage>
        <taxon>Bacteria</taxon>
        <taxon>Pseudomonadati</taxon>
        <taxon>Calditrichota</taxon>
        <taxon>Calditrichia</taxon>
        <taxon>Calditrichales</taxon>
        <taxon>Calditrichaceae</taxon>
        <taxon>Caldithrix</taxon>
    </lineage>
</organism>
<protein>
    <submittedName>
        <fullName evidence="1">Uncharacterized protein</fullName>
    </submittedName>
</protein>
<name>A0A1J1CA33_CALAY</name>
<gene>
    <name evidence="1" type="ORF">Cabys_2801</name>
</gene>
<dbReference type="Proteomes" id="UP000183868">
    <property type="component" value="Chromosome"/>
</dbReference>
<evidence type="ECO:0000313" key="2">
    <source>
        <dbReference type="Proteomes" id="UP000183868"/>
    </source>
</evidence>
<proteinExistence type="predicted"/>
<accession>A0A1J1CA33</accession>
<evidence type="ECO:0000313" key="1">
    <source>
        <dbReference type="EMBL" id="APF19549.1"/>
    </source>
</evidence>
<sequence>MSKGFGGVNRFYADFIIVCAMKAPGRLWTGDFHGWRKINRFLIDFIVVKT</sequence>
<reference evidence="1 2" key="1">
    <citation type="submission" date="2016-11" db="EMBL/GenBank/DDBJ databases">
        <title>Genomic analysis of Caldithrix abyssi and proposal of a novel bacterial phylum Caldithrichaeota.</title>
        <authorList>
            <person name="Kublanov I."/>
            <person name="Sigalova O."/>
            <person name="Gavrilov S."/>
            <person name="Lebedinsky A."/>
            <person name="Ivanova N."/>
            <person name="Daum C."/>
            <person name="Reddy T."/>
            <person name="Klenk H.P."/>
            <person name="Goker M."/>
            <person name="Reva O."/>
            <person name="Miroshnichenko M."/>
            <person name="Kyprides N."/>
            <person name="Woyke T."/>
            <person name="Gelfand M."/>
        </authorList>
    </citation>
    <scope>NUCLEOTIDE SEQUENCE [LARGE SCALE GENOMIC DNA]</scope>
    <source>
        <strain evidence="1 2">LF13</strain>
    </source>
</reference>